<accession>A0A1Q9J9W5</accession>
<protein>
    <recommendedName>
        <fullName evidence="4">ABC transporter ATP-binding protein</fullName>
    </recommendedName>
</protein>
<keyword evidence="1" id="KW-1133">Transmembrane helix</keyword>
<gene>
    <name evidence="2" type="ORF">BIZ48_02880</name>
</gene>
<evidence type="ECO:0008006" key="4">
    <source>
        <dbReference type="Google" id="ProtNLM"/>
    </source>
</evidence>
<feature type="transmembrane region" description="Helical" evidence="1">
    <location>
        <begin position="39"/>
        <end position="62"/>
    </location>
</feature>
<keyword evidence="1" id="KW-0812">Transmembrane</keyword>
<name>A0A1Q9J9W5_HELPX</name>
<organism evidence="2 3">
    <name type="scientific">Helicobacter pylori</name>
    <name type="common">Campylobacter pylori</name>
    <dbReference type="NCBI Taxonomy" id="210"/>
    <lineage>
        <taxon>Bacteria</taxon>
        <taxon>Pseudomonadati</taxon>
        <taxon>Campylobacterota</taxon>
        <taxon>Epsilonproteobacteria</taxon>
        <taxon>Campylobacterales</taxon>
        <taxon>Helicobacteraceae</taxon>
        <taxon>Helicobacter</taxon>
    </lineage>
</organism>
<evidence type="ECO:0000313" key="3">
    <source>
        <dbReference type="Proteomes" id="UP000186621"/>
    </source>
</evidence>
<dbReference type="EMBL" id="MJMX01000021">
    <property type="protein sequence ID" value="OLR46925.1"/>
    <property type="molecule type" value="Genomic_DNA"/>
</dbReference>
<proteinExistence type="predicted"/>
<comment type="caution">
    <text evidence="2">The sequence shown here is derived from an EMBL/GenBank/DDBJ whole genome shotgun (WGS) entry which is preliminary data.</text>
</comment>
<evidence type="ECO:0000256" key="1">
    <source>
        <dbReference type="SAM" id="Phobius"/>
    </source>
</evidence>
<keyword evidence="1" id="KW-0472">Membrane</keyword>
<evidence type="ECO:0000313" key="2">
    <source>
        <dbReference type="EMBL" id="OLR46925.1"/>
    </source>
</evidence>
<reference evidence="2 3" key="1">
    <citation type="submission" date="2016-09" db="EMBL/GenBank/DDBJ databases">
        <authorList>
            <person name="Capua I."/>
            <person name="De Benedictis P."/>
            <person name="Joannis T."/>
            <person name="Lombin L.H."/>
            <person name="Cattoli G."/>
        </authorList>
    </citation>
    <scope>NUCLEOTIDE SEQUENCE [LARGE SCALE GENOMIC DNA]</scope>
    <source>
        <strain evidence="2 3">132A</strain>
    </source>
</reference>
<sequence length="76" mass="8699">MGYNKENLYQILLNANTNGYQKNIPLRTFILLYKSSPKYVVLASIIVLFVGILPFLNILVMIRLIDSKSITKAYAF</sequence>
<dbReference type="AlphaFoldDB" id="A0A1Q9J9W5"/>
<dbReference type="Proteomes" id="UP000186621">
    <property type="component" value="Unassembled WGS sequence"/>
</dbReference>